<protein>
    <recommendedName>
        <fullName evidence="3">Protein kinase domain-containing protein</fullName>
    </recommendedName>
</protein>
<sequence length="91" mass="10185">MQFIKLETSIPIPLVIAWGTSDDNPLGLGTFIIMEFIEGESLGKILEGRPEPEHGAILRSDIDDNDLETVYRQVADILLQLSERDFSQIAK</sequence>
<accession>A0A1B8GF09</accession>
<dbReference type="SUPFAM" id="SSF56112">
    <property type="entry name" value="Protein kinase-like (PK-like)"/>
    <property type="match status" value="1"/>
</dbReference>
<evidence type="ECO:0000313" key="2">
    <source>
        <dbReference type="Proteomes" id="UP000091956"/>
    </source>
</evidence>
<dbReference type="Proteomes" id="UP000091956">
    <property type="component" value="Unassembled WGS sequence"/>
</dbReference>
<dbReference type="GeneID" id="28841070"/>
<reference evidence="2" key="2">
    <citation type="journal article" date="2018" name="Nat. Commun.">
        <title>Extreme sensitivity to ultraviolet light in the fungal pathogen causing white-nose syndrome of bats.</title>
        <authorList>
            <person name="Palmer J.M."/>
            <person name="Drees K.P."/>
            <person name="Foster J.T."/>
            <person name="Lindner D.L."/>
        </authorList>
    </citation>
    <scope>NUCLEOTIDE SEQUENCE [LARGE SCALE GENOMIC DNA]</scope>
    <source>
        <strain evidence="2">UAMH 10579</strain>
    </source>
</reference>
<reference evidence="1 2" key="1">
    <citation type="submission" date="2016-03" db="EMBL/GenBank/DDBJ databases">
        <title>Comparative genomics of Pseudogymnoascus destructans, the fungus causing white-nose syndrome of bats.</title>
        <authorList>
            <person name="Palmer J.M."/>
            <person name="Drees K.P."/>
            <person name="Foster J.T."/>
            <person name="Lindner D.L."/>
        </authorList>
    </citation>
    <scope>NUCLEOTIDE SEQUENCE [LARGE SCALE GENOMIC DNA]</scope>
    <source>
        <strain evidence="1 2">UAMH 10579</strain>
    </source>
</reference>
<organism evidence="1 2">
    <name type="scientific">Pseudogymnoascus verrucosus</name>
    <dbReference type="NCBI Taxonomy" id="342668"/>
    <lineage>
        <taxon>Eukaryota</taxon>
        <taxon>Fungi</taxon>
        <taxon>Dikarya</taxon>
        <taxon>Ascomycota</taxon>
        <taxon>Pezizomycotina</taxon>
        <taxon>Leotiomycetes</taxon>
        <taxon>Thelebolales</taxon>
        <taxon>Thelebolaceae</taxon>
        <taxon>Pseudogymnoascus</taxon>
    </lineage>
</organism>
<proteinExistence type="predicted"/>
<dbReference type="InterPro" id="IPR051678">
    <property type="entry name" value="AGP_Transferase"/>
</dbReference>
<dbReference type="AlphaFoldDB" id="A0A1B8GF09"/>
<dbReference type="InterPro" id="IPR011009">
    <property type="entry name" value="Kinase-like_dom_sf"/>
</dbReference>
<dbReference type="EMBL" id="KV460244">
    <property type="protein sequence ID" value="OBT94419.1"/>
    <property type="molecule type" value="Genomic_DNA"/>
</dbReference>
<evidence type="ECO:0000313" key="1">
    <source>
        <dbReference type="EMBL" id="OBT94419.1"/>
    </source>
</evidence>
<keyword evidence="2" id="KW-1185">Reference proteome</keyword>
<gene>
    <name evidence="1" type="ORF">VE01_07684</name>
</gene>
<evidence type="ECO:0008006" key="3">
    <source>
        <dbReference type="Google" id="ProtNLM"/>
    </source>
</evidence>
<dbReference type="OrthoDB" id="5412996at2759"/>
<dbReference type="RefSeq" id="XP_018128152.1">
    <property type="nucleotide sequence ID" value="XM_018277117.1"/>
</dbReference>
<dbReference type="PANTHER" id="PTHR21310">
    <property type="entry name" value="AMINOGLYCOSIDE PHOSPHOTRANSFERASE-RELATED-RELATED"/>
    <property type="match status" value="1"/>
</dbReference>
<dbReference type="PANTHER" id="PTHR21310:SF37">
    <property type="entry name" value="AMINOGLYCOSIDE PHOSPHOTRANSFERASE DOMAIN-CONTAINING PROTEIN"/>
    <property type="match status" value="1"/>
</dbReference>
<name>A0A1B8GF09_9PEZI</name>